<protein>
    <submittedName>
        <fullName evidence="5">Adenylate kinase 7a</fullName>
    </submittedName>
</protein>
<dbReference type="Pfam" id="PF05186">
    <property type="entry name" value="Dpy-30"/>
    <property type="match status" value="1"/>
</dbReference>
<reference evidence="5 6" key="1">
    <citation type="journal article" date="2014" name="Nat. Genet.">
        <title>Whole-genome sequence of a flatfish provides insights into ZW sex chromosome evolution and adaptation to a benthic lifestyle.</title>
        <authorList>
            <person name="Chen S."/>
            <person name="Zhang G."/>
            <person name="Shao C."/>
            <person name="Huang Q."/>
            <person name="Liu G."/>
            <person name="Zhang P."/>
            <person name="Song W."/>
            <person name="An N."/>
            <person name="Chalopin D."/>
            <person name="Volff J.N."/>
            <person name="Hong Y."/>
            <person name="Li Q."/>
            <person name="Sha Z."/>
            <person name="Zhou H."/>
            <person name="Xie M."/>
            <person name="Yu Q."/>
            <person name="Liu Y."/>
            <person name="Xiang H."/>
            <person name="Wang N."/>
            <person name="Wu K."/>
            <person name="Yang C."/>
            <person name="Zhou Q."/>
            <person name="Liao X."/>
            <person name="Yang L."/>
            <person name="Hu Q."/>
            <person name="Zhang J."/>
            <person name="Meng L."/>
            <person name="Jin L."/>
            <person name="Tian Y."/>
            <person name="Lian J."/>
            <person name="Yang J."/>
            <person name="Miao G."/>
            <person name="Liu S."/>
            <person name="Liang Z."/>
            <person name="Yan F."/>
            <person name="Li Y."/>
            <person name="Sun B."/>
            <person name="Zhang H."/>
            <person name="Zhang J."/>
            <person name="Zhu Y."/>
            <person name="Du M."/>
            <person name="Zhao Y."/>
            <person name="Schartl M."/>
            <person name="Tang Q."/>
            <person name="Wang J."/>
        </authorList>
    </citation>
    <scope>NUCLEOTIDE SEQUENCE</scope>
</reference>
<feature type="region of interest" description="Disordered" evidence="4">
    <location>
        <begin position="483"/>
        <end position="519"/>
    </location>
</feature>
<dbReference type="Gene3D" id="3.40.50.300">
    <property type="entry name" value="P-loop containing nucleotide triphosphate hydrolases"/>
    <property type="match status" value="1"/>
</dbReference>
<reference evidence="5" key="2">
    <citation type="submission" date="2025-08" db="UniProtKB">
        <authorList>
            <consortium name="Ensembl"/>
        </authorList>
    </citation>
    <scope>IDENTIFICATION</scope>
</reference>
<dbReference type="InterPro" id="IPR027417">
    <property type="entry name" value="P-loop_NTPase"/>
</dbReference>
<dbReference type="InterPro" id="IPR000850">
    <property type="entry name" value="Adenylat/UMP-CMP_kin"/>
</dbReference>
<dbReference type="PANTHER" id="PTHR23359">
    <property type="entry name" value="NUCLEOTIDE KINASE"/>
    <property type="match status" value="1"/>
</dbReference>
<dbReference type="Gene3D" id="1.20.890.10">
    <property type="entry name" value="cAMP-dependent protein kinase regulatory subunit, dimerization-anchoring domain"/>
    <property type="match status" value="1"/>
</dbReference>
<keyword evidence="1" id="KW-0808">Transferase</keyword>
<name>A0A3P8UR17_CYNSE</name>
<dbReference type="GO" id="GO:0019205">
    <property type="term" value="F:nucleobase-containing compound kinase activity"/>
    <property type="evidence" value="ECO:0007669"/>
    <property type="project" value="InterPro"/>
</dbReference>
<dbReference type="GO" id="GO:0006139">
    <property type="term" value="P:nucleobase-containing compound metabolic process"/>
    <property type="evidence" value="ECO:0007669"/>
    <property type="project" value="InterPro"/>
</dbReference>
<keyword evidence="2" id="KW-0547">Nucleotide-binding</keyword>
<dbReference type="Pfam" id="PF00406">
    <property type="entry name" value="ADK"/>
    <property type="match status" value="1"/>
</dbReference>
<sequence>MVCDVVVYNIAENATQQQVEEATWAVTALQAESENFKTRKIFILVSTVMTWAMIKPQNLDAVLTEEDFRRRRPHPSFRNHNILEKLVLKMGRGSKLIGYVVASGLQYGKGENLFHYFFKVSWLMRSSKVPIFGDGTNHIPMIHVFDLGGIIQNIIQLKPKSKYILAVDESKNTLEEIVKVISEALGTGKTTKVSEQEVMKTTDFTPEELQYLKVNLRLEAVTIKDSFGLSWTSEAGMVENMENIVKEFRDTRQIHPLKICLLGPPAVGKSTVSQKLCRHYQLQHIRVKELIEEKIRKLVSWKSINRDRDGENISDNDDDDAVSAHAQLDRINQSMEVNAGRLSDSLVFDILKEKLNSNLCRNRGFVLDGFLKTYQQAQQLFINEEGGKQEAVIKRPVFDKTITPEHIFSLEASDDFLTRRVQDLPESVAEKMGYTHEEFPPRLMKYRQLSGAEDTLLDFFDELEIHPVQIDVVEKITEMLGRPTSYGLSPEEQEEEERRKEEEQKEKQAEEAAERRRRNEAALAEMAAQYQEWQKNLAELEKQEEELLEARSLPLRNYLVEYVMPSLSEAMVDCCAVKPEDPVDFLVLDVLYLVR</sequence>
<dbReference type="CDD" id="cd22967">
    <property type="entry name" value="DD_AK7"/>
    <property type="match status" value="1"/>
</dbReference>
<evidence type="ECO:0000256" key="4">
    <source>
        <dbReference type="SAM" id="MobiDB-lite"/>
    </source>
</evidence>
<dbReference type="SUPFAM" id="SSF51735">
    <property type="entry name" value="NAD(P)-binding Rossmann-fold domains"/>
    <property type="match status" value="1"/>
</dbReference>
<dbReference type="SUPFAM" id="SSF52540">
    <property type="entry name" value="P-loop containing nucleoside triphosphate hydrolases"/>
    <property type="match status" value="1"/>
</dbReference>
<evidence type="ECO:0000256" key="3">
    <source>
        <dbReference type="ARBA" id="ARBA00022777"/>
    </source>
</evidence>
<dbReference type="CDD" id="cd01428">
    <property type="entry name" value="ADK"/>
    <property type="match status" value="1"/>
</dbReference>
<dbReference type="GeneTree" id="ENSGT00390000015102"/>
<evidence type="ECO:0000313" key="5">
    <source>
        <dbReference type="Ensembl" id="ENSCSEP00000005638.1"/>
    </source>
</evidence>
<reference evidence="5" key="3">
    <citation type="submission" date="2025-09" db="UniProtKB">
        <authorList>
            <consortium name="Ensembl"/>
        </authorList>
    </citation>
    <scope>IDENTIFICATION</scope>
</reference>
<dbReference type="Ensembl" id="ENSCSET00000005698.1">
    <property type="protein sequence ID" value="ENSCSEP00000005638.1"/>
    <property type="gene ID" value="ENSCSEG00000003611.1"/>
</dbReference>
<feature type="compositionally biased region" description="Basic and acidic residues" evidence="4">
    <location>
        <begin position="496"/>
        <end position="519"/>
    </location>
</feature>
<dbReference type="Gene3D" id="3.40.50.720">
    <property type="entry name" value="NAD(P)-binding Rossmann-like Domain"/>
    <property type="match status" value="1"/>
</dbReference>
<keyword evidence="6" id="KW-1185">Reference proteome</keyword>
<dbReference type="GO" id="GO:0005524">
    <property type="term" value="F:ATP binding"/>
    <property type="evidence" value="ECO:0007669"/>
    <property type="project" value="InterPro"/>
</dbReference>
<dbReference type="AlphaFoldDB" id="A0A3P8UR17"/>
<evidence type="ECO:0000256" key="1">
    <source>
        <dbReference type="ARBA" id="ARBA00022679"/>
    </source>
</evidence>
<proteinExistence type="predicted"/>
<evidence type="ECO:0000313" key="6">
    <source>
        <dbReference type="Proteomes" id="UP000265120"/>
    </source>
</evidence>
<accession>A0A3P8UR17</accession>
<evidence type="ECO:0000256" key="2">
    <source>
        <dbReference type="ARBA" id="ARBA00022741"/>
    </source>
</evidence>
<dbReference type="InterPro" id="IPR036291">
    <property type="entry name" value="NAD(P)-bd_dom_sf"/>
</dbReference>
<dbReference type="InterPro" id="IPR007858">
    <property type="entry name" value="Dpy-30_motif"/>
</dbReference>
<dbReference type="OMA" id="YTEEHML"/>
<dbReference type="InterPro" id="IPR047499">
    <property type="entry name" value="DD_AK7"/>
</dbReference>
<organism evidence="5 6">
    <name type="scientific">Cynoglossus semilaevis</name>
    <name type="common">Tongue sole</name>
    <dbReference type="NCBI Taxonomy" id="244447"/>
    <lineage>
        <taxon>Eukaryota</taxon>
        <taxon>Metazoa</taxon>
        <taxon>Chordata</taxon>
        <taxon>Craniata</taxon>
        <taxon>Vertebrata</taxon>
        <taxon>Euteleostomi</taxon>
        <taxon>Actinopterygii</taxon>
        <taxon>Neopterygii</taxon>
        <taxon>Teleostei</taxon>
        <taxon>Neoteleostei</taxon>
        <taxon>Acanthomorphata</taxon>
        <taxon>Carangaria</taxon>
        <taxon>Pleuronectiformes</taxon>
        <taxon>Pleuronectoidei</taxon>
        <taxon>Cynoglossidae</taxon>
        <taxon>Cynoglossinae</taxon>
        <taxon>Cynoglossus</taxon>
    </lineage>
</organism>
<dbReference type="Proteomes" id="UP000265120">
    <property type="component" value="Chromosome 7"/>
</dbReference>
<keyword evidence="3" id="KW-0418">Kinase</keyword>